<dbReference type="InterPro" id="IPR020449">
    <property type="entry name" value="Tscrpt_reg_AraC-type_HTH"/>
</dbReference>
<sequence length="267" mass="30816">MYRQTDIPHPEPTRLGELKRLPRPLYGHRETLPNRAIPRRHRHPWAQLSYAARGVVEVATPEARFIAPPDRAVWIPPGRLHGVRCSRDSEIRSLYLDPEACDLEWPDCHVLEVQPLLRELIRAFGELPVLYDREGADNRLAQVLLDRLRAAPRVPLMLPWPREPRLTRLCQRIQERPDAPHRLSDHARRLGVAERTLSRAFRAQTGLGFRRWRQRCRLFAALPRLEAGERVTDVALACGYESLSAFIAAFREEFGRTPGELVNRAPL</sequence>
<dbReference type="PROSITE" id="PS01124">
    <property type="entry name" value="HTH_ARAC_FAMILY_2"/>
    <property type="match status" value="1"/>
</dbReference>
<dbReference type="SUPFAM" id="SSF51182">
    <property type="entry name" value="RmlC-like cupins"/>
    <property type="match status" value="1"/>
</dbReference>
<dbReference type="RefSeq" id="WP_161422994.1">
    <property type="nucleotide sequence ID" value="NZ_JARWMY010000010.1"/>
</dbReference>
<dbReference type="SMART" id="SM00342">
    <property type="entry name" value="HTH_ARAC"/>
    <property type="match status" value="1"/>
</dbReference>
<comment type="caution">
    <text evidence="7">The sequence shown here is derived from an EMBL/GenBank/DDBJ whole genome shotgun (WGS) entry which is preliminary data.</text>
</comment>
<dbReference type="InterPro" id="IPR003313">
    <property type="entry name" value="AraC-bd"/>
</dbReference>
<organism evidence="7 8">
    <name type="scientific">Halomonas icarae</name>
    <dbReference type="NCBI Taxonomy" id="2691040"/>
    <lineage>
        <taxon>Bacteria</taxon>
        <taxon>Pseudomonadati</taxon>
        <taxon>Pseudomonadota</taxon>
        <taxon>Gammaproteobacteria</taxon>
        <taxon>Oceanospirillales</taxon>
        <taxon>Halomonadaceae</taxon>
        <taxon>Halomonas</taxon>
    </lineage>
</organism>
<evidence type="ECO:0000259" key="6">
    <source>
        <dbReference type="PROSITE" id="PS01124"/>
    </source>
</evidence>
<keyword evidence="1" id="KW-0678">Repressor</keyword>
<keyword evidence="4" id="KW-0010">Activator</keyword>
<dbReference type="InterPro" id="IPR018060">
    <property type="entry name" value="HTH_AraC"/>
</dbReference>
<keyword evidence="2" id="KW-0805">Transcription regulation</keyword>
<proteinExistence type="predicted"/>
<dbReference type="InterPro" id="IPR014710">
    <property type="entry name" value="RmlC-like_jellyroll"/>
</dbReference>
<evidence type="ECO:0000313" key="7">
    <source>
        <dbReference type="EMBL" id="NAW12539.1"/>
    </source>
</evidence>
<dbReference type="InterPro" id="IPR011051">
    <property type="entry name" value="RmlC_Cupin_sf"/>
</dbReference>
<dbReference type="PANTHER" id="PTHR11019:SF159">
    <property type="entry name" value="TRANSCRIPTIONAL REGULATOR-RELATED"/>
    <property type="match status" value="1"/>
</dbReference>
<dbReference type="GO" id="GO:0043565">
    <property type="term" value="F:sequence-specific DNA binding"/>
    <property type="evidence" value="ECO:0007669"/>
    <property type="project" value="InterPro"/>
</dbReference>
<evidence type="ECO:0000313" key="8">
    <source>
        <dbReference type="Proteomes" id="UP000448235"/>
    </source>
</evidence>
<reference evidence="7 8" key="1">
    <citation type="submission" date="2019-12" db="EMBL/GenBank/DDBJ databases">
        <title>Draft genome sequencing of Halomonas icarensis D1-1.</title>
        <authorList>
            <person name="Pandiyan K."/>
            <person name="Kushwaha P."/>
            <person name="Gowdham M."/>
            <person name="Chakdar H."/>
            <person name="Singh A."/>
            <person name="Kumar M."/>
            <person name="Saxena A.K."/>
        </authorList>
    </citation>
    <scope>NUCLEOTIDE SEQUENCE [LARGE SCALE GENOMIC DNA]</scope>
    <source>
        <strain evidence="7 8">D1-1</strain>
    </source>
</reference>
<name>A0A7X5AM60_9GAMM</name>
<dbReference type="Gene3D" id="1.10.10.60">
    <property type="entry name" value="Homeodomain-like"/>
    <property type="match status" value="1"/>
</dbReference>
<dbReference type="Pfam" id="PF02311">
    <property type="entry name" value="AraC_binding"/>
    <property type="match status" value="1"/>
</dbReference>
<dbReference type="SUPFAM" id="SSF46689">
    <property type="entry name" value="Homeodomain-like"/>
    <property type="match status" value="1"/>
</dbReference>
<dbReference type="AlphaFoldDB" id="A0A7X5AM60"/>
<keyword evidence="8" id="KW-1185">Reference proteome</keyword>
<dbReference type="InterPro" id="IPR018062">
    <property type="entry name" value="HTH_AraC-typ_CS"/>
</dbReference>
<feature type="domain" description="HTH araC/xylS-type" evidence="6">
    <location>
        <begin position="167"/>
        <end position="264"/>
    </location>
</feature>
<dbReference type="PROSITE" id="PS00041">
    <property type="entry name" value="HTH_ARAC_FAMILY_1"/>
    <property type="match status" value="1"/>
</dbReference>
<dbReference type="GO" id="GO:0003700">
    <property type="term" value="F:DNA-binding transcription factor activity"/>
    <property type="evidence" value="ECO:0007669"/>
    <property type="project" value="InterPro"/>
</dbReference>
<dbReference type="CDD" id="cd06124">
    <property type="entry name" value="cupin_NimR-like_N"/>
    <property type="match status" value="1"/>
</dbReference>
<evidence type="ECO:0000256" key="5">
    <source>
        <dbReference type="ARBA" id="ARBA00023163"/>
    </source>
</evidence>
<keyword evidence="5" id="KW-0804">Transcription</keyword>
<dbReference type="PANTHER" id="PTHR11019">
    <property type="entry name" value="HTH-TYPE TRANSCRIPTIONAL REGULATOR NIMR"/>
    <property type="match status" value="1"/>
</dbReference>
<dbReference type="InterPro" id="IPR009057">
    <property type="entry name" value="Homeodomain-like_sf"/>
</dbReference>
<dbReference type="Pfam" id="PF12833">
    <property type="entry name" value="HTH_18"/>
    <property type="match status" value="1"/>
</dbReference>
<dbReference type="Gene3D" id="2.60.120.10">
    <property type="entry name" value="Jelly Rolls"/>
    <property type="match status" value="1"/>
</dbReference>
<dbReference type="PRINTS" id="PR00032">
    <property type="entry name" value="HTHARAC"/>
</dbReference>
<protein>
    <submittedName>
        <fullName evidence="7">Helix-turn-helix domain-containing protein</fullName>
    </submittedName>
</protein>
<evidence type="ECO:0000256" key="4">
    <source>
        <dbReference type="ARBA" id="ARBA00023159"/>
    </source>
</evidence>
<evidence type="ECO:0000256" key="1">
    <source>
        <dbReference type="ARBA" id="ARBA00022491"/>
    </source>
</evidence>
<keyword evidence="3" id="KW-0238">DNA-binding</keyword>
<evidence type="ECO:0000256" key="3">
    <source>
        <dbReference type="ARBA" id="ARBA00023125"/>
    </source>
</evidence>
<dbReference type="Proteomes" id="UP000448235">
    <property type="component" value="Unassembled WGS sequence"/>
</dbReference>
<dbReference type="FunFam" id="1.10.10.60:FF:000132">
    <property type="entry name" value="AraC family transcriptional regulator"/>
    <property type="match status" value="1"/>
</dbReference>
<evidence type="ECO:0000256" key="2">
    <source>
        <dbReference type="ARBA" id="ARBA00023015"/>
    </source>
</evidence>
<gene>
    <name evidence="7" type="ORF">GRB80_06740</name>
</gene>
<dbReference type="EMBL" id="WUTS01000001">
    <property type="protein sequence ID" value="NAW12539.1"/>
    <property type="molecule type" value="Genomic_DNA"/>
</dbReference>
<accession>A0A7X5AM60</accession>